<keyword evidence="2" id="KW-1185">Reference proteome</keyword>
<dbReference type="AlphaFoldDB" id="A0A1G7GR73"/>
<dbReference type="STRING" id="454006.SAMN05421825_0551"/>
<name>A0A1G7GR73_9FLAO</name>
<reference evidence="2" key="1">
    <citation type="submission" date="2016-10" db="EMBL/GenBank/DDBJ databases">
        <authorList>
            <person name="Varghese N."/>
            <person name="Submissions S."/>
        </authorList>
    </citation>
    <scope>NUCLEOTIDE SEQUENCE [LARGE SCALE GENOMIC DNA]</scope>
    <source>
        <strain evidence="2">DSM 19684</strain>
    </source>
</reference>
<gene>
    <name evidence="1" type="ORF">SAMN05421825_0551</name>
</gene>
<proteinExistence type="predicted"/>
<sequence length="44" mass="5099">MNIIKSLIKIIIFQSKYGNMKSSSEKYFAPLIQIIYKLVTSFKA</sequence>
<dbReference type="EMBL" id="FNBH01000001">
    <property type="protein sequence ID" value="SDE90678.1"/>
    <property type="molecule type" value="Genomic_DNA"/>
</dbReference>
<evidence type="ECO:0000313" key="2">
    <source>
        <dbReference type="Proteomes" id="UP000199203"/>
    </source>
</evidence>
<dbReference type="Proteomes" id="UP000199203">
    <property type="component" value="Unassembled WGS sequence"/>
</dbReference>
<evidence type="ECO:0000313" key="1">
    <source>
        <dbReference type="EMBL" id="SDE90678.1"/>
    </source>
</evidence>
<protein>
    <submittedName>
        <fullName evidence="1">Uncharacterized protein</fullName>
    </submittedName>
</protein>
<organism evidence="1 2">
    <name type="scientific">Epilithonimonas hungarica</name>
    <dbReference type="NCBI Taxonomy" id="454006"/>
    <lineage>
        <taxon>Bacteria</taxon>
        <taxon>Pseudomonadati</taxon>
        <taxon>Bacteroidota</taxon>
        <taxon>Flavobacteriia</taxon>
        <taxon>Flavobacteriales</taxon>
        <taxon>Weeksellaceae</taxon>
        <taxon>Chryseobacterium group</taxon>
        <taxon>Epilithonimonas</taxon>
    </lineage>
</organism>
<accession>A0A1G7GR73</accession>